<dbReference type="HAMAP" id="MF_00371">
    <property type="entry name" value="Ribosomal_eS27"/>
    <property type="match status" value="1"/>
</dbReference>
<evidence type="ECO:0000256" key="1">
    <source>
        <dbReference type="ARBA" id="ARBA00001947"/>
    </source>
</evidence>
<dbReference type="OrthoDB" id="5567124at2759"/>
<dbReference type="GO" id="GO:0005840">
    <property type="term" value="C:ribosome"/>
    <property type="evidence" value="ECO:0007669"/>
    <property type="project" value="UniProtKB-KW"/>
</dbReference>
<evidence type="ECO:0000256" key="2">
    <source>
        <dbReference type="ARBA" id="ARBA00010919"/>
    </source>
</evidence>
<dbReference type="PANTHER" id="PTHR11594">
    <property type="entry name" value="40S RIBOSOMAL PROTEIN S27"/>
    <property type="match status" value="1"/>
</dbReference>
<keyword evidence="6" id="KW-1133">Transmembrane helix</keyword>
<dbReference type="GO" id="GO:0003735">
    <property type="term" value="F:structural constituent of ribosome"/>
    <property type="evidence" value="ECO:0007669"/>
    <property type="project" value="InterPro"/>
</dbReference>
<proteinExistence type="inferred from homology"/>
<protein>
    <submittedName>
        <fullName evidence="9">40S ribosomal protein S27</fullName>
    </submittedName>
</protein>
<keyword evidence="4" id="KW-0689">Ribosomal protein</keyword>
<evidence type="ECO:0000313" key="7">
    <source>
        <dbReference type="EMBL" id="VDO04213.1"/>
    </source>
</evidence>
<dbReference type="Proteomes" id="UP000278807">
    <property type="component" value="Unassembled WGS sequence"/>
</dbReference>
<dbReference type="GO" id="GO:0006412">
    <property type="term" value="P:translation"/>
    <property type="evidence" value="ECO:0007669"/>
    <property type="project" value="InterPro"/>
</dbReference>
<sequence length="554" mass="61523">MLARDLLHPTLAQEKRKCKLKRLVPAPNSYFMDVKCGDCMKIQVVFSHAQTAVVCPGCDRILCTPTGGKAKLTSAYISRVYLEQLTPFPIELDSPLRWRLSPAAGNSYNEHSGTMIYLNEVIIGSWNPSCVSYLDKRDLGLTSCEEGNGPFLTFTFTPTREHFGQNIRIIFFPDIKASFSGTGQILLNTTIQLIKQPKFLDIKVTLDRAPEYVDLAPRDLNLSPPVFLDGSMAKVECITDGALPPQPITFDIVCNNPPRAAVEQERQAKAQLGFPYEVAFRYFNFRSPPTDEELAERIAIGYAQSIMQESRIARSHDNLTLSATLPINSKAHDCSLYCRLMGKEREYRLTVYCKCSPAFLYHFTLHWDVGSSMTCYADGFPEPSIVLSLRQPMHQFSHRPIIDPREYIATTSPLPPLEQIVDTSDIAAATRIGLRPDEYTIRGPRFTLAYNATPGVELMLICTAGNALPNAVDFLGYNKTIATVRFTVAAISYSSIGIVVGICLVILVCAIIIILLMVYLRRRQKYTSNAIRTRNAAVNAADGANGAKMAGHGK</sequence>
<dbReference type="CDD" id="cd12087">
    <property type="entry name" value="TM_EGFR-like"/>
    <property type="match status" value="1"/>
</dbReference>
<reference evidence="9" key="1">
    <citation type="submission" date="2016-04" db="UniProtKB">
        <authorList>
            <consortium name="WormBaseParasite"/>
        </authorList>
    </citation>
    <scope>IDENTIFICATION</scope>
</reference>
<dbReference type="InterPro" id="IPR023407">
    <property type="entry name" value="Ribosomal_eS27_Zn-bd_dom_sf"/>
</dbReference>
<dbReference type="InterPro" id="IPR000592">
    <property type="entry name" value="Ribosomal_eS27"/>
</dbReference>
<dbReference type="WBParaSite" id="HNAJ_0000830801-mRNA-1">
    <property type="protein sequence ID" value="HNAJ_0000830801-mRNA-1"/>
    <property type="gene ID" value="HNAJ_0000830801"/>
</dbReference>
<comment type="similarity">
    <text evidence="2">Belongs to the eukaryotic ribosomal protein eS27 family.</text>
</comment>
<organism evidence="9">
    <name type="scientific">Rodentolepis nana</name>
    <name type="common">Dwarf tapeworm</name>
    <name type="synonym">Hymenolepis nana</name>
    <dbReference type="NCBI Taxonomy" id="102285"/>
    <lineage>
        <taxon>Eukaryota</taxon>
        <taxon>Metazoa</taxon>
        <taxon>Spiralia</taxon>
        <taxon>Lophotrochozoa</taxon>
        <taxon>Platyhelminthes</taxon>
        <taxon>Cestoda</taxon>
        <taxon>Eucestoda</taxon>
        <taxon>Cyclophyllidea</taxon>
        <taxon>Hymenolepididae</taxon>
        <taxon>Rodentolepis</taxon>
    </lineage>
</organism>
<accession>A0A158QHY7</accession>
<evidence type="ECO:0000256" key="3">
    <source>
        <dbReference type="ARBA" id="ARBA00022833"/>
    </source>
</evidence>
<dbReference type="STRING" id="102285.A0A158QHY7"/>
<gene>
    <name evidence="7" type="ORF">HNAJ_LOCUS8304</name>
</gene>
<dbReference type="EMBL" id="UZAE01012255">
    <property type="protein sequence ID" value="VDO04213.1"/>
    <property type="molecule type" value="Genomic_DNA"/>
</dbReference>
<reference evidence="7 8" key="2">
    <citation type="submission" date="2018-11" db="EMBL/GenBank/DDBJ databases">
        <authorList>
            <consortium name="Pathogen Informatics"/>
        </authorList>
    </citation>
    <scope>NUCLEOTIDE SEQUENCE [LARGE SCALE GENOMIC DNA]</scope>
</reference>
<dbReference type="AlphaFoldDB" id="A0A158QHY7"/>
<evidence type="ECO:0000313" key="9">
    <source>
        <dbReference type="WBParaSite" id="HNAJ_0000830801-mRNA-1"/>
    </source>
</evidence>
<keyword evidence="5" id="KW-0687">Ribonucleoprotein</keyword>
<evidence type="ECO:0000256" key="4">
    <source>
        <dbReference type="ARBA" id="ARBA00022980"/>
    </source>
</evidence>
<keyword evidence="8" id="KW-1185">Reference proteome</keyword>
<dbReference type="GO" id="GO:1990904">
    <property type="term" value="C:ribonucleoprotein complex"/>
    <property type="evidence" value="ECO:0007669"/>
    <property type="project" value="UniProtKB-KW"/>
</dbReference>
<evidence type="ECO:0000256" key="5">
    <source>
        <dbReference type="ARBA" id="ARBA00023274"/>
    </source>
</evidence>
<evidence type="ECO:0000313" key="8">
    <source>
        <dbReference type="Proteomes" id="UP000278807"/>
    </source>
</evidence>
<evidence type="ECO:0000256" key="6">
    <source>
        <dbReference type="SAM" id="Phobius"/>
    </source>
</evidence>
<keyword evidence="6" id="KW-0472">Membrane</keyword>
<dbReference type="SUPFAM" id="SSF57829">
    <property type="entry name" value="Zn-binding ribosomal proteins"/>
    <property type="match status" value="1"/>
</dbReference>
<dbReference type="InterPro" id="IPR011332">
    <property type="entry name" value="Ribosomal_zn-bd"/>
</dbReference>
<name>A0A158QHY7_RODNA</name>
<dbReference type="FunFam" id="2.20.25.100:FF:000001">
    <property type="entry name" value="40S ribosomal protein S27"/>
    <property type="match status" value="1"/>
</dbReference>
<comment type="cofactor">
    <cofactor evidence="1">
        <name>Zn(2+)</name>
        <dbReference type="ChEBI" id="CHEBI:29105"/>
    </cofactor>
</comment>
<keyword evidence="3" id="KW-0862">Zinc</keyword>
<feature type="transmembrane region" description="Helical" evidence="6">
    <location>
        <begin position="496"/>
        <end position="520"/>
    </location>
</feature>
<dbReference type="Pfam" id="PF01667">
    <property type="entry name" value="Ribosomal_S27e"/>
    <property type="match status" value="1"/>
</dbReference>
<dbReference type="Gene3D" id="2.20.25.100">
    <property type="entry name" value="Zn-binding ribosomal proteins"/>
    <property type="match status" value="1"/>
</dbReference>
<keyword evidence="6" id="KW-0812">Transmembrane</keyword>